<feature type="domain" description="ATPase dynein-related AAA" evidence="1">
    <location>
        <begin position="203"/>
        <end position="361"/>
    </location>
</feature>
<keyword evidence="3" id="KW-1185">Reference proteome</keyword>
<dbReference type="InterPro" id="IPR027417">
    <property type="entry name" value="P-loop_NTPase"/>
</dbReference>
<keyword evidence="2" id="KW-0378">Hydrolase</keyword>
<dbReference type="PANTHER" id="PTHR37291">
    <property type="entry name" value="5-METHYLCYTOSINE-SPECIFIC RESTRICTION ENZYME B"/>
    <property type="match status" value="1"/>
</dbReference>
<comment type="caution">
    <text evidence="2">The sequence shown here is derived from an EMBL/GenBank/DDBJ whole genome shotgun (WGS) entry which is preliminary data.</text>
</comment>
<dbReference type="SUPFAM" id="SSF52540">
    <property type="entry name" value="P-loop containing nucleoside triphosphate hydrolases"/>
    <property type="match status" value="1"/>
</dbReference>
<accession>A0ABM9SU50</accession>
<evidence type="ECO:0000313" key="3">
    <source>
        <dbReference type="Proteomes" id="UP000038647"/>
    </source>
</evidence>
<dbReference type="Pfam" id="PF07728">
    <property type="entry name" value="AAA_5"/>
    <property type="match status" value="1"/>
</dbReference>
<evidence type="ECO:0000259" key="1">
    <source>
        <dbReference type="Pfam" id="PF07728"/>
    </source>
</evidence>
<name>A0ABM9SU50_YERAL</name>
<gene>
    <name evidence="2" type="primary">mcrB</name>
    <name evidence="2" type="ORF">ERS137966_02437</name>
</gene>
<dbReference type="EMBL" id="CQEH01000010">
    <property type="protein sequence ID" value="CNL16723.1"/>
    <property type="molecule type" value="Genomic_DNA"/>
</dbReference>
<organism evidence="2 3">
    <name type="scientific">Yersinia aldovae</name>
    <dbReference type="NCBI Taxonomy" id="29483"/>
    <lineage>
        <taxon>Bacteria</taxon>
        <taxon>Pseudomonadati</taxon>
        <taxon>Pseudomonadota</taxon>
        <taxon>Gammaproteobacteria</taxon>
        <taxon>Enterobacterales</taxon>
        <taxon>Yersiniaceae</taxon>
        <taxon>Yersinia</taxon>
    </lineage>
</organism>
<dbReference type="RefSeq" id="WP_050088998.1">
    <property type="nucleotide sequence ID" value="NZ_CQEH01000010.1"/>
</dbReference>
<dbReference type="GO" id="GO:0016787">
    <property type="term" value="F:hydrolase activity"/>
    <property type="evidence" value="ECO:0007669"/>
    <property type="project" value="UniProtKB-KW"/>
</dbReference>
<dbReference type="InterPro" id="IPR052934">
    <property type="entry name" value="Methyl-DNA_Rec/Restrict_Enz"/>
</dbReference>
<protein>
    <submittedName>
        <fullName evidence="2">5-methylcytosine-specific restriction enzyme B</fullName>
        <ecNumber evidence="2">3.1.21.-</ecNumber>
    </submittedName>
</protein>
<dbReference type="PANTHER" id="PTHR37291:SF1">
    <property type="entry name" value="TYPE IV METHYL-DIRECTED RESTRICTION ENZYME ECOKMCRB SUBUNIT"/>
    <property type="match status" value="1"/>
</dbReference>
<dbReference type="InterPro" id="IPR011704">
    <property type="entry name" value="ATPase_dyneun-rel_AAA"/>
</dbReference>
<proteinExistence type="predicted"/>
<dbReference type="Proteomes" id="UP000038647">
    <property type="component" value="Unassembled WGS sequence"/>
</dbReference>
<reference evidence="2 3" key="1">
    <citation type="submission" date="2015-03" db="EMBL/GenBank/DDBJ databases">
        <authorList>
            <consortium name="Pathogen Informatics"/>
            <person name="Murphy D."/>
        </authorList>
    </citation>
    <scope>NUCLEOTIDE SEQUENCE [LARGE SCALE GENOMIC DNA]</scope>
    <source>
        <strain evidence="2 3">IP08791</strain>
    </source>
</reference>
<evidence type="ECO:0000313" key="2">
    <source>
        <dbReference type="EMBL" id="CNL16723.1"/>
    </source>
</evidence>
<dbReference type="EC" id="3.1.21.-" evidence="2"/>
<sequence>MSREQIQQLQTQNDRWNGISVFKVIFLNTGSFFEIENSSGKVHDVSFQCILQSLKDIRDNEKAKQFIIYSVEVPTRIKNIQTDDQRTFDSIETSGPVECTEWKYFEKMIRVLAGNVLSYPRAKVVAGEQSKLFFNVISRIVHIATKQEPQNLDELMPFSNQNIQAAIDFLEQVISDFTISTPPVETQASASDLAVLGKKKNTIYLGAPGTGKSYSIEQETNGATKVRTVFHPDMQYSDFVGSLRPRMVNDGEIRSIHYEFRPGPFTNAYIQAKNNKNQSVFLIIEEINRAPAAAVFGDLFQLLDPDSMYEIDIDPDMLDYINENISEQIEKLSLPANLTILATMNSSDQGVNSLDTAFKRRWAIKYMSIDYTKATPGTLTIPVQGRTCEIEWKNFAKIINERLMTLGVPEDRLLGHRFLSVNDLCDSQSAYDTLCYKLFVYLWDDVLRHGKRHSIFATESGEYVLGTFGQLVAAFSAGLPVFESSIEESLIAAATAQIADGEKQ</sequence>
<dbReference type="Gene3D" id="3.40.50.300">
    <property type="entry name" value="P-loop containing nucleotide triphosphate hydrolases"/>
    <property type="match status" value="1"/>
</dbReference>